<evidence type="ECO:0000256" key="1">
    <source>
        <dbReference type="SAM" id="MobiDB-lite"/>
    </source>
</evidence>
<evidence type="ECO:0000256" key="2">
    <source>
        <dbReference type="SAM" id="Phobius"/>
    </source>
</evidence>
<feature type="region of interest" description="Disordered" evidence="1">
    <location>
        <begin position="130"/>
        <end position="166"/>
    </location>
</feature>
<keyword evidence="4" id="KW-1185">Reference proteome</keyword>
<keyword evidence="2" id="KW-0812">Transmembrane</keyword>
<evidence type="ECO:0000313" key="3">
    <source>
        <dbReference type="EMBL" id="KAJ9162172.1"/>
    </source>
</evidence>
<evidence type="ECO:0000313" key="4">
    <source>
        <dbReference type="Proteomes" id="UP001174691"/>
    </source>
</evidence>
<reference evidence="3" key="1">
    <citation type="submission" date="2022-07" db="EMBL/GenBank/DDBJ databases">
        <title>Fungi with potential for degradation of polypropylene.</title>
        <authorList>
            <person name="Gostincar C."/>
        </authorList>
    </citation>
    <scope>NUCLEOTIDE SEQUENCE</scope>
    <source>
        <strain evidence="3">EXF-13287</strain>
    </source>
</reference>
<feature type="region of interest" description="Disordered" evidence="1">
    <location>
        <begin position="396"/>
        <end position="422"/>
    </location>
</feature>
<organism evidence="3 4">
    <name type="scientific">Coniochaeta hoffmannii</name>
    <dbReference type="NCBI Taxonomy" id="91930"/>
    <lineage>
        <taxon>Eukaryota</taxon>
        <taxon>Fungi</taxon>
        <taxon>Dikarya</taxon>
        <taxon>Ascomycota</taxon>
        <taxon>Pezizomycotina</taxon>
        <taxon>Sordariomycetes</taxon>
        <taxon>Sordariomycetidae</taxon>
        <taxon>Coniochaetales</taxon>
        <taxon>Coniochaetaceae</taxon>
        <taxon>Coniochaeta</taxon>
    </lineage>
</organism>
<name>A0AA38VNZ5_9PEZI</name>
<keyword evidence="2" id="KW-0472">Membrane</keyword>
<feature type="compositionally biased region" description="Low complexity" evidence="1">
    <location>
        <begin position="456"/>
        <end position="466"/>
    </location>
</feature>
<feature type="transmembrane region" description="Helical" evidence="2">
    <location>
        <begin position="639"/>
        <end position="659"/>
    </location>
</feature>
<feature type="compositionally biased region" description="Basic and acidic residues" evidence="1">
    <location>
        <begin position="558"/>
        <end position="578"/>
    </location>
</feature>
<feature type="region of interest" description="Disordered" evidence="1">
    <location>
        <begin position="442"/>
        <end position="495"/>
    </location>
</feature>
<feature type="region of interest" description="Disordered" evidence="1">
    <location>
        <begin position="519"/>
        <end position="578"/>
    </location>
</feature>
<keyword evidence="2" id="KW-1133">Transmembrane helix</keyword>
<protein>
    <submittedName>
        <fullName evidence="3">Uncharacterized protein</fullName>
    </submittedName>
</protein>
<proteinExistence type="predicted"/>
<dbReference type="Proteomes" id="UP001174691">
    <property type="component" value="Unassembled WGS sequence"/>
</dbReference>
<feature type="compositionally biased region" description="Polar residues" evidence="1">
    <location>
        <begin position="130"/>
        <end position="141"/>
    </location>
</feature>
<feature type="region of interest" description="Disordered" evidence="1">
    <location>
        <begin position="37"/>
        <end position="62"/>
    </location>
</feature>
<feature type="region of interest" description="Disordered" evidence="1">
    <location>
        <begin position="231"/>
        <end position="264"/>
    </location>
</feature>
<dbReference type="AlphaFoldDB" id="A0AA38VNZ5"/>
<accession>A0AA38VNZ5</accession>
<feature type="compositionally biased region" description="Low complexity" evidence="1">
    <location>
        <begin position="522"/>
        <end position="549"/>
    </location>
</feature>
<sequence>MDKTPMGSPPDVAVRDFAHLGTRRVWFVDHPSSLATRRSKSLDSDQHQAAKVATEPQQKTEHIHRAPWIPLRLGPTQKDTSVTPKPEVKGPSVNLIDVGIAPQTKKPATSGWAQELMNDMANFGQDTGNECSATGISRENSPPSPRTGVIETRRSSPPAEGTGKVPRRSVYIPTTTITGYDPRLLVQTRGLDQRPRSDGLTEGMACKDDRVIRISATEAATKLQLERMRVQNRGRHRSDDRVTRVSTTELLNGEPEAETGKRPPTTLTVASISAQQTTQPSFDLLASPPRLPPNVWPSLDIPPTRQQQQRMSTAPADLCVEPEPATTAMVPHGTGLGPVSDTMSYPVHLSTHSGGGLSVPAKTALIRAAQEPTIPTTSAPQLAATRERCERLYRRVSRPHSANGPHNREAFMTPATGTYTSGANKEVTTTASLTYTSIYQSSVPKHRSMPPPHPLLNPSSTNSSSPERQPTPSRRPKSPPQHPSSPRKPATEAGRTAVMGTQYNAATAGRIVHVVSHKRNKSAACAASKTKTTTTTTSSPTSTAGSVVSGSGGEGGDVDGRRSGEEGKNDSVVRRIALRDPHAARSRTAAAPEGERKGMAGLVVRVLLAYWDVVAPVFDAGSPVSARFSAGKCTWQDCGVYALALVFVLGCFLAVVWGVKAAVLVIELGSAVVRGVGVLVGV</sequence>
<gene>
    <name evidence="3" type="ORF">NKR19_g1520</name>
</gene>
<comment type="caution">
    <text evidence="3">The sequence shown here is derived from an EMBL/GenBank/DDBJ whole genome shotgun (WGS) entry which is preliminary data.</text>
</comment>
<dbReference type="EMBL" id="JANBVN010000014">
    <property type="protein sequence ID" value="KAJ9162172.1"/>
    <property type="molecule type" value="Genomic_DNA"/>
</dbReference>